<reference evidence="2 3" key="1">
    <citation type="journal article" date="2005" name="Nat. Biotechnol.">
        <title>The genome sequence of the ethanologenic bacterium Zymomonas mobilis ZM4.</title>
        <authorList>
            <person name="Seo J.S."/>
            <person name="Chong H."/>
            <person name="Park H.S."/>
            <person name="Yoon K.O."/>
            <person name="Jung C."/>
            <person name="Kim J.J."/>
            <person name="Hong J.H."/>
            <person name="Kim H."/>
            <person name="Kim J.H."/>
            <person name="Kil J.I."/>
            <person name="Park C.J."/>
            <person name="Oh H.M."/>
            <person name="Lee J.S."/>
            <person name="Jin S.J."/>
            <person name="Um H.W."/>
            <person name="Lee H.J."/>
            <person name="Oh S.J."/>
            <person name="Kim J.Y."/>
            <person name="Kang H.L."/>
            <person name="Lee S.Y."/>
            <person name="Lee K.J."/>
            <person name="Kang H.S."/>
        </authorList>
    </citation>
    <scope>NUCLEOTIDE SEQUENCE [LARGE SCALE GENOMIC DNA]</scope>
    <source>
        <strain evidence="3">ATCC 31821 / ZM4 / CP4</strain>
    </source>
</reference>
<dbReference type="NCBIfam" id="TIGR03082">
    <property type="entry name" value="Gneg_AbrB_dup"/>
    <property type="match status" value="2"/>
</dbReference>
<proteinExistence type="predicted"/>
<name>Q5NLA0_ZYMMO</name>
<reference evidence="2 3" key="2">
    <citation type="journal article" date="2009" name="Nat. Biotechnol.">
        <title>Improved genome annotation for Zymomonas mobilis.</title>
        <authorList>
            <person name="Yang S."/>
            <person name="Pappas K.M."/>
            <person name="Hauser L.J."/>
            <person name="Land M.L."/>
            <person name="Chen G.L."/>
            <person name="Hurst G.B."/>
            <person name="Pan C."/>
            <person name="Kouvelis V.N."/>
            <person name="Typas M.A."/>
            <person name="Pelletier D.A."/>
            <person name="Klingeman D.M."/>
            <person name="Chang Y.J."/>
            <person name="Samatova N.F."/>
            <person name="Brown S.D."/>
        </authorList>
    </citation>
    <scope>NUCLEOTIDE SEQUENCE [LARGE SCALE GENOMIC DNA]</scope>
    <source>
        <strain evidence="3">ATCC 31821 / ZM4 / CP4</strain>
    </source>
</reference>
<dbReference type="GO" id="GO:0010468">
    <property type="term" value="P:regulation of gene expression"/>
    <property type="evidence" value="ECO:0007669"/>
    <property type="project" value="InterPro"/>
</dbReference>
<dbReference type="InterPro" id="IPR007820">
    <property type="entry name" value="AbrB_fam"/>
</dbReference>
<dbReference type="HOGENOM" id="CLU_050210_0_1_5"/>
<feature type="transmembrane region" description="Helical" evidence="1">
    <location>
        <begin position="189"/>
        <end position="212"/>
    </location>
</feature>
<protein>
    <submittedName>
        <fullName evidence="2">Membrane protein AbrB duplication</fullName>
    </submittedName>
</protein>
<feature type="transmembrane region" description="Helical" evidence="1">
    <location>
        <begin position="160"/>
        <end position="177"/>
    </location>
</feature>
<dbReference type="eggNOG" id="COG3180">
    <property type="taxonomic scope" value="Bacteria"/>
</dbReference>
<keyword evidence="1" id="KW-1133">Transmembrane helix</keyword>
<dbReference type="Pfam" id="PF05145">
    <property type="entry name" value="AbrB"/>
    <property type="match status" value="1"/>
</dbReference>
<feature type="transmembrane region" description="Helical" evidence="1">
    <location>
        <begin position="219"/>
        <end position="238"/>
    </location>
</feature>
<keyword evidence="1" id="KW-0812">Transmembrane</keyword>
<feature type="transmembrane region" description="Helical" evidence="1">
    <location>
        <begin position="274"/>
        <end position="296"/>
    </location>
</feature>
<keyword evidence="3" id="KW-1185">Reference proteome</keyword>
<organism evidence="2 3">
    <name type="scientific">Zymomonas mobilis subsp. mobilis (strain ATCC 31821 / ZM4 / CP4)</name>
    <dbReference type="NCBI Taxonomy" id="264203"/>
    <lineage>
        <taxon>Bacteria</taxon>
        <taxon>Pseudomonadati</taxon>
        <taxon>Pseudomonadota</taxon>
        <taxon>Alphaproteobacteria</taxon>
        <taxon>Sphingomonadales</taxon>
        <taxon>Zymomonadaceae</taxon>
        <taxon>Zymomonas</taxon>
    </lineage>
</organism>
<dbReference type="InterPro" id="IPR017516">
    <property type="entry name" value="AbrB_dup"/>
</dbReference>
<evidence type="ECO:0000313" key="3">
    <source>
        <dbReference type="Proteomes" id="UP000001173"/>
    </source>
</evidence>
<feature type="transmembrane region" description="Helical" evidence="1">
    <location>
        <begin position="19"/>
        <end position="36"/>
    </location>
</feature>
<dbReference type="EMBL" id="AE008692">
    <property type="protein sequence ID" value="AAV90510.1"/>
    <property type="molecule type" value="Genomic_DNA"/>
</dbReference>
<evidence type="ECO:0000313" key="2">
    <source>
        <dbReference type="EMBL" id="AAV90510.1"/>
    </source>
</evidence>
<dbReference type="STRING" id="264203.ZMO1886"/>
<dbReference type="PANTHER" id="PTHR38457">
    <property type="entry name" value="REGULATOR ABRB-RELATED"/>
    <property type="match status" value="1"/>
</dbReference>
<dbReference type="GO" id="GO:0016020">
    <property type="term" value="C:membrane"/>
    <property type="evidence" value="ECO:0007669"/>
    <property type="project" value="InterPro"/>
</dbReference>
<dbReference type="PANTHER" id="PTHR38457:SF1">
    <property type="entry name" value="REGULATOR ABRB-RELATED"/>
    <property type="match status" value="1"/>
</dbReference>
<dbReference type="PIRSF" id="PIRSF038991">
    <property type="entry name" value="Protein_AbrB"/>
    <property type="match status" value="1"/>
</dbReference>
<sequence>MFILPSACRRFSFANHHVLIQWASLLLGSVLFISLFEVLHLGAALLLGAMAAAILVAVMEGTIAVPRWPFMLSQGVIGCMIAHSMPLPILDAMLRQWPLFLAGVVSVILVSSLLGWLLVCFNVVPGTTALWGSSPGAALTMTLMAESYGADVRLVAFMQYLRVVCVALIASLIAQIFMGHHPVVSNIIWFPPIHLAAFLKTLAFIAVTTFFAARFRIPAGGILLPLGLGVVLQDAGWFTIELPTWLLAISYSLVGWSIGLRFSRSIVRYAARSFFRVLASILTLILLCSGLALILAKIAHVDFLTAYLASSPGGVDSVAVVAASSPVDMPFVMGMQTVRFVVVLLTAPTIAGRLSRNKAEQQKETIPLE</sequence>
<feature type="transmembrane region" description="Helical" evidence="1">
    <location>
        <begin position="244"/>
        <end position="262"/>
    </location>
</feature>
<dbReference type="AlphaFoldDB" id="Q5NLA0"/>
<dbReference type="RefSeq" id="WP_011241613.1">
    <property type="nucleotide sequence ID" value="NC_006526.2"/>
</dbReference>
<gene>
    <name evidence="2" type="ordered locus">ZMO1886</name>
</gene>
<evidence type="ECO:0000256" key="1">
    <source>
        <dbReference type="SAM" id="Phobius"/>
    </source>
</evidence>
<feature type="transmembrane region" description="Helical" evidence="1">
    <location>
        <begin position="43"/>
        <end position="65"/>
    </location>
</feature>
<feature type="transmembrane region" description="Helical" evidence="1">
    <location>
        <begin position="97"/>
        <end position="124"/>
    </location>
</feature>
<feature type="transmembrane region" description="Helical" evidence="1">
    <location>
        <begin position="331"/>
        <end position="351"/>
    </location>
</feature>
<keyword evidence="1" id="KW-0472">Membrane</keyword>
<accession>Q5NLA0</accession>
<dbReference type="KEGG" id="zmo:ZMO1886"/>
<dbReference type="Proteomes" id="UP000001173">
    <property type="component" value="Chromosome"/>
</dbReference>
<feature type="transmembrane region" description="Helical" evidence="1">
    <location>
        <begin position="71"/>
        <end position="90"/>
    </location>
</feature>